<keyword evidence="8 11" id="KW-1133">Transmembrane helix</keyword>
<dbReference type="InterPro" id="IPR036890">
    <property type="entry name" value="HATPase_C_sf"/>
</dbReference>
<dbReference type="Gene3D" id="3.30.565.10">
    <property type="entry name" value="Histidine kinase-like ATPase, C-terminal domain"/>
    <property type="match status" value="1"/>
</dbReference>
<dbReference type="InterPro" id="IPR005467">
    <property type="entry name" value="His_kinase_dom"/>
</dbReference>
<comment type="subcellular location">
    <subcellularLocation>
        <location evidence="2">Membrane</location>
    </subcellularLocation>
</comment>
<dbReference type="PROSITE" id="PS50109">
    <property type="entry name" value="HIS_KIN"/>
    <property type="match status" value="1"/>
</dbReference>
<keyword evidence="4" id="KW-0597">Phosphoprotein</keyword>
<evidence type="ECO:0000313" key="14">
    <source>
        <dbReference type="EMBL" id="MFC0407857.1"/>
    </source>
</evidence>
<keyword evidence="14" id="KW-0547">Nucleotide-binding</keyword>
<comment type="catalytic activity">
    <reaction evidence="1">
        <text>ATP + protein L-histidine = ADP + protein N-phospho-L-histidine.</text>
        <dbReference type="EC" id="2.7.13.3"/>
    </reaction>
</comment>
<dbReference type="PRINTS" id="PR00344">
    <property type="entry name" value="BCTRLSENSOR"/>
</dbReference>
<dbReference type="SMART" id="SM00388">
    <property type="entry name" value="HisKA"/>
    <property type="match status" value="1"/>
</dbReference>
<gene>
    <name evidence="14" type="ORF">ACFFGY_06320</name>
</gene>
<protein>
    <recommendedName>
        <fullName evidence="3">histidine kinase</fullName>
        <ecNumber evidence="3">2.7.13.3</ecNumber>
    </recommendedName>
</protein>
<name>A0ABV6JQ66_9PROT</name>
<keyword evidence="14" id="KW-0067">ATP-binding</keyword>
<dbReference type="InterPro" id="IPR036097">
    <property type="entry name" value="HisK_dim/P_sf"/>
</dbReference>
<dbReference type="CDD" id="cd06225">
    <property type="entry name" value="HAMP"/>
    <property type="match status" value="1"/>
</dbReference>
<evidence type="ECO:0000256" key="7">
    <source>
        <dbReference type="ARBA" id="ARBA00022777"/>
    </source>
</evidence>
<keyword evidence="9" id="KW-0902">Two-component regulatory system</keyword>
<organism evidence="14 15">
    <name type="scientific">Roseomonas elaeocarpi</name>
    <dbReference type="NCBI Taxonomy" id="907779"/>
    <lineage>
        <taxon>Bacteria</taxon>
        <taxon>Pseudomonadati</taxon>
        <taxon>Pseudomonadota</taxon>
        <taxon>Alphaproteobacteria</taxon>
        <taxon>Acetobacterales</taxon>
        <taxon>Roseomonadaceae</taxon>
        <taxon>Roseomonas</taxon>
    </lineage>
</organism>
<evidence type="ECO:0000256" key="5">
    <source>
        <dbReference type="ARBA" id="ARBA00022679"/>
    </source>
</evidence>
<dbReference type="CDD" id="cd00075">
    <property type="entry name" value="HATPase"/>
    <property type="match status" value="1"/>
</dbReference>
<proteinExistence type="predicted"/>
<keyword evidence="7" id="KW-0418">Kinase</keyword>
<evidence type="ECO:0000256" key="9">
    <source>
        <dbReference type="ARBA" id="ARBA00023012"/>
    </source>
</evidence>
<dbReference type="EMBL" id="JBHLUN010000005">
    <property type="protein sequence ID" value="MFC0407857.1"/>
    <property type="molecule type" value="Genomic_DNA"/>
</dbReference>
<evidence type="ECO:0000259" key="13">
    <source>
        <dbReference type="PROSITE" id="PS50885"/>
    </source>
</evidence>
<feature type="transmembrane region" description="Helical" evidence="11">
    <location>
        <begin position="21"/>
        <end position="42"/>
    </location>
</feature>
<evidence type="ECO:0000256" key="6">
    <source>
        <dbReference type="ARBA" id="ARBA00022692"/>
    </source>
</evidence>
<evidence type="ECO:0000256" key="1">
    <source>
        <dbReference type="ARBA" id="ARBA00000085"/>
    </source>
</evidence>
<dbReference type="GO" id="GO:0005524">
    <property type="term" value="F:ATP binding"/>
    <property type="evidence" value="ECO:0007669"/>
    <property type="project" value="UniProtKB-KW"/>
</dbReference>
<feature type="transmembrane region" description="Helical" evidence="11">
    <location>
        <begin position="166"/>
        <end position="185"/>
    </location>
</feature>
<keyword evidence="15" id="KW-1185">Reference proteome</keyword>
<dbReference type="Pfam" id="PF02518">
    <property type="entry name" value="HATPase_c"/>
    <property type="match status" value="1"/>
</dbReference>
<evidence type="ECO:0000259" key="12">
    <source>
        <dbReference type="PROSITE" id="PS50109"/>
    </source>
</evidence>
<feature type="domain" description="Histidine kinase" evidence="12">
    <location>
        <begin position="248"/>
        <end position="470"/>
    </location>
</feature>
<feature type="domain" description="HAMP" evidence="13">
    <location>
        <begin position="187"/>
        <end position="240"/>
    </location>
</feature>
<evidence type="ECO:0000256" key="3">
    <source>
        <dbReference type="ARBA" id="ARBA00012438"/>
    </source>
</evidence>
<dbReference type="SMART" id="SM00387">
    <property type="entry name" value="HATPase_c"/>
    <property type="match status" value="1"/>
</dbReference>
<comment type="caution">
    <text evidence="14">The sequence shown here is derived from an EMBL/GenBank/DDBJ whole genome shotgun (WGS) entry which is preliminary data.</text>
</comment>
<accession>A0ABV6JQ66</accession>
<dbReference type="SMART" id="SM00304">
    <property type="entry name" value="HAMP"/>
    <property type="match status" value="1"/>
</dbReference>
<evidence type="ECO:0000256" key="8">
    <source>
        <dbReference type="ARBA" id="ARBA00022989"/>
    </source>
</evidence>
<keyword evidence="10 11" id="KW-0472">Membrane</keyword>
<dbReference type="Gene3D" id="1.10.287.130">
    <property type="match status" value="1"/>
</dbReference>
<evidence type="ECO:0000256" key="4">
    <source>
        <dbReference type="ARBA" id="ARBA00022553"/>
    </source>
</evidence>
<dbReference type="PANTHER" id="PTHR45436">
    <property type="entry name" value="SENSOR HISTIDINE KINASE YKOH"/>
    <property type="match status" value="1"/>
</dbReference>
<reference evidence="14 15" key="1">
    <citation type="submission" date="2024-09" db="EMBL/GenBank/DDBJ databases">
        <authorList>
            <person name="Sun Q."/>
            <person name="Mori K."/>
        </authorList>
    </citation>
    <scope>NUCLEOTIDE SEQUENCE [LARGE SCALE GENOMIC DNA]</scope>
    <source>
        <strain evidence="14 15">TBRC 5777</strain>
    </source>
</reference>
<dbReference type="InterPro" id="IPR003594">
    <property type="entry name" value="HATPase_dom"/>
</dbReference>
<sequence length="487" mass="52337">MWSARPWRRFLRLLGGAGFRAAAFFATVFLLAGLVFAAVLWWGTAGALDRQTDAAIRNDATAFMERWREAGQAGVIESIGDHLAEDVEDQILYLLTDPSGQRIAGNLDAPRHGFDGGMRWQSLPLMREGVRTEARMFRLDLPNGDVLVIGRDVEDKMRLRELLTEGLAWSAAAAATFAFVGAWVLRRALEARLRPAAETANAIAHGDLTQRVPLSTREDEFDRLGHAMNDMLDRMETLMTGVRGVSDAIAHDLRTPIARARAKLEEALAEAETEAAAEEILRQAIERGIADLDGIARIFQAVLRIAEVEAGARRAAFEGFDLSPVLTDAAELYSASAELGGQVLEVEVAPSLPLVGDRDLLLQAVANLLDNAVKFTPAGGTVRLRARRLGQMLQIQVGDTGPGLTPEERLRVGERFFRTDGARATPGSGLGLSLVRAVAALHGGQVELADARPGASPPGLLVTLLLPLRHDPAGLPDEAAGVLAGTA</sequence>
<dbReference type="EC" id="2.7.13.3" evidence="3"/>
<dbReference type="RefSeq" id="WP_377043584.1">
    <property type="nucleotide sequence ID" value="NZ_JBHLUN010000005.1"/>
</dbReference>
<dbReference type="PROSITE" id="PS50885">
    <property type="entry name" value="HAMP"/>
    <property type="match status" value="1"/>
</dbReference>
<dbReference type="InterPro" id="IPR003660">
    <property type="entry name" value="HAMP_dom"/>
</dbReference>
<dbReference type="SUPFAM" id="SSF55874">
    <property type="entry name" value="ATPase domain of HSP90 chaperone/DNA topoisomerase II/histidine kinase"/>
    <property type="match status" value="1"/>
</dbReference>
<dbReference type="PANTHER" id="PTHR45436:SF8">
    <property type="entry name" value="HISTIDINE KINASE"/>
    <property type="match status" value="1"/>
</dbReference>
<evidence type="ECO:0000313" key="15">
    <source>
        <dbReference type="Proteomes" id="UP001589865"/>
    </source>
</evidence>
<dbReference type="SUPFAM" id="SSF47384">
    <property type="entry name" value="Homodimeric domain of signal transducing histidine kinase"/>
    <property type="match status" value="1"/>
</dbReference>
<dbReference type="Pfam" id="PF00672">
    <property type="entry name" value="HAMP"/>
    <property type="match status" value="1"/>
</dbReference>
<dbReference type="Proteomes" id="UP001589865">
    <property type="component" value="Unassembled WGS sequence"/>
</dbReference>
<evidence type="ECO:0000256" key="2">
    <source>
        <dbReference type="ARBA" id="ARBA00004370"/>
    </source>
</evidence>
<keyword evidence="5" id="KW-0808">Transferase</keyword>
<evidence type="ECO:0000256" key="11">
    <source>
        <dbReference type="SAM" id="Phobius"/>
    </source>
</evidence>
<dbReference type="SUPFAM" id="SSF158472">
    <property type="entry name" value="HAMP domain-like"/>
    <property type="match status" value="1"/>
</dbReference>
<dbReference type="InterPro" id="IPR004358">
    <property type="entry name" value="Sig_transdc_His_kin-like_C"/>
</dbReference>
<dbReference type="InterPro" id="IPR050428">
    <property type="entry name" value="TCS_sensor_his_kinase"/>
</dbReference>
<keyword evidence="6 11" id="KW-0812">Transmembrane</keyword>
<dbReference type="InterPro" id="IPR003661">
    <property type="entry name" value="HisK_dim/P_dom"/>
</dbReference>
<evidence type="ECO:0000256" key="10">
    <source>
        <dbReference type="ARBA" id="ARBA00023136"/>
    </source>
</evidence>